<keyword evidence="3" id="KW-0106">Calcium</keyword>
<evidence type="ECO:0000256" key="2">
    <source>
        <dbReference type="ARBA" id="ARBA00011245"/>
    </source>
</evidence>
<dbReference type="InterPro" id="IPR005887">
    <property type="entry name" value="GH92_a_mannosidase_put"/>
</dbReference>
<comment type="cofactor">
    <cofactor evidence="1">
        <name>Ca(2+)</name>
        <dbReference type="ChEBI" id="CHEBI:29108"/>
    </cofactor>
</comment>
<dbReference type="GO" id="GO:0000224">
    <property type="term" value="F:peptide-N4-(N-acetyl-beta-glucosaminyl)asparagine amidase activity"/>
    <property type="evidence" value="ECO:0007669"/>
    <property type="project" value="TreeGrafter"/>
</dbReference>
<dbReference type="Pfam" id="PF17678">
    <property type="entry name" value="Glyco_hydro_92N"/>
    <property type="match status" value="1"/>
</dbReference>
<comment type="caution">
    <text evidence="7">The sequence shown here is derived from an EMBL/GenBank/DDBJ whole genome shotgun (WGS) entry which is preliminary data.</text>
</comment>
<name>A0AAN5AKV2_9BACT</name>
<dbReference type="FunFam" id="3.30.2080.10:FF:000001">
    <property type="entry name" value="Alpha-1,2-mannosidase subfamily"/>
    <property type="match status" value="1"/>
</dbReference>
<dbReference type="Gene3D" id="3.30.2080.10">
    <property type="entry name" value="GH92 mannosidase domain"/>
    <property type="match status" value="1"/>
</dbReference>
<feature type="domain" description="Glycosyl hydrolase family 92" evidence="5">
    <location>
        <begin position="257"/>
        <end position="722"/>
    </location>
</feature>
<dbReference type="GO" id="GO:0030246">
    <property type="term" value="F:carbohydrate binding"/>
    <property type="evidence" value="ECO:0007669"/>
    <property type="project" value="InterPro"/>
</dbReference>
<dbReference type="Gene3D" id="1.20.1050.60">
    <property type="entry name" value="alpha-1,2-mannosidase"/>
    <property type="match status" value="1"/>
</dbReference>
<dbReference type="InterPro" id="IPR014718">
    <property type="entry name" value="GH-type_carb-bd"/>
</dbReference>
<dbReference type="InterPro" id="IPR008928">
    <property type="entry name" value="6-hairpin_glycosidase_sf"/>
</dbReference>
<keyword evidence="8" id="KW-1185">Reference proteome</keyword>
<feature type="signal peptide" evidence="4">
    <location>
        <begin position="1"/>
        <end position="22"/>
    </location>
</feature>
<feature type="chain" id="PRO_5042937733" evidence="4">
    <location>
        <begin position="23"/>
        <end position="731"/>
    </location>
</feature>
<dbReference type="EMBL" id="BQKE01000002">
    <property type="protein sequence ID" value="GJM63235.1"/>
    <property type="molecule type" value="Genomic_DNA"/>
</dbReference>
<dbReference type="PANTHER" id="PTHR12143:SF39">
    <property type="entry name" value="SECRETED PROTEIN"/>
    <property type="match status" value="1"/>
</dbReference>
<feature type="domain" description="Glycosyl hydrolase family 92 N-terminal" evidence="6">
    <location>
        <begin position="31"/>
        <end position="251"/>
    </location>
</feature>
<comment type="subunit">
    <text evidence="2">Monomer.</text>
</comment>
<organism evidence="7 8">
    <name type="scientific">Persicobacter diffluens</name>
    <dbReference type="NCBI Taxonomy" id="981"/>
    <lineage>
        <taxon>Bacteria</taxon>
        <taxon>Pseudomonadati</taxon>
        <taxon>Bacteroidota</taxon>
        <taxon>Cytophagia</taxon>
        <taxon>Cytophagales</taxon>
        <taxon>Persicobacteraceae</taxon>
        <taxon>Persicobacter</taxon>
    </lineage>
</organism>
<dbReference type="Gene3D" id="2.70.98.10">
    <property type="match status" value="1"/>
</dbReference>
<protein>
    <submittedName>
        <fullName evidence="7">Alpha-1 2-mannosidase</fullName>
    </submittedName>
</protein>
<reference evidence="7 8" key="1">
    <citation type="submission" date="2021-12" db="EMBL/GenBank/DDBJ databases">
        <title>Genome sequencing of bacteria with rrn-lacking chromosome and rrn-plasmid.</title>
        <authorList>
            <person name="Anda M."/>
            <person name="Iwasaki W."/>
        </authorList>
    </citation>
    <scope>NUCLEOTIDE SEQUENCE [LARGE SCALE GENOMIC DNA]</scope>
    <source>
        <strain evidence="7 8">NBRC 15940</strain>
    </source>
</reference>
<dbReference type="GO" id="GO:0005829">
    <property type="term" value="C:cytosol"/>
    <property type="evidence" value="ECO:0007669"/>
    <property type="project" value="TreeGrafter"/>
</dbReference>
<dbReference type="Proteomes" id="UP001310022">
    <property type="component" value="Unassembled WGS sequence"/>
</dbReference>
<dbReference type="AlphaFoldDB" id="A0AAN5AKV2"/>
<evidence type="ECO:0000256" key="4">
    <source>
        <dbReference type="SAM" id="SignalP"/>
    </source>
</evidence>
<dbReference type="RefSeq" id="WP_338238431.1">
    <property type="nucleotide sequence ID" value="NZ_BQKE01000002.1"/>
</dbReference>
<evidence type="ECO:0000313" key="7">
    <source>
        <dbReference type="EMBL" id="GJM63235.1"/>
    </source>
</evidence>
<accession>A0AAN5AKV2</accession>
<dbReference type="InterPro" id="IPR041371">
    <property type="entry name" value="GH92_N"/>
</dbReference>
<sequence length="731" mass="82408">MKNILTSLAVVWSLLWTMSCQHNTTIDYTQYVDPFIGTEGFGHTFPGATTPMGMVQLSPQTGNYAWKYCSGYQYTDTLVRGYAHTQLNGTGVGDLGDVIILPFKEGKVDNVFKVPFSKEKEVASPNYYSTLLTRDDIQVELTTSEHVGAHRYTFNQAGDYKVLLNINNTMTGSGNKNTTQVLEAKVNIEDNNTISGFMHVSRWVDRKLFFVIELSKPFKSTAFAEGYKDRIMLMDFPMEAGEQLEMKVGISTVNIKGAKNNLKVEGHHKSFDQMLTEGKNKWNEYLGRAEIEGTDAQKITFYTSLYHLFIQPNNIADVDGQYRGAKGKVATSPSKKYYSTFSLWDTYRAAHPLYTILAPEKDAEFVASMLTHGEENGYLPIWTLMGKENHCMIGNHSVAAIVDAYHKGLLAGNERRAYQLIKKSLTTNSWHKYDWEVYDQYGYLPSDIFTIEAVSRTLEATFDDWCAATMAKDLGEMDDYIFFTKRSEYYKNLFDPSTGFFRGKNSDSTWVTPFDPLRNSHGPSTGGDYTEGNAWHYSWHILQSPEKLVELMGGKVAMAEKLDALFTMDAPIDEHAEDVTGLIGQYAHGNEPSHHVIYLYNYVDQPQKAQQLIRQVMDTQYLNKPDGLSGNDDCGQMSAWYVFSAMGFYPVNPASGEFNIGIPLHEKTTLKLANNTLTIKANNLSSKNCYVKSVSFNGELITDGKIHYSQLMNGGDLVFEMEDENSLMALF</sequence>
<dbReference type="SUPFAM" id="SSF48208">
    <property type="entry name" value="Six-hairpin glycosidases"/>
    <property type="match status" value="1"/>
</dbReference>
<dbReference type="Pfam" id="PF07971">
    <property type="entry name" value="Glyco_hydro_92"/>
    <property type="match status" value="1"/>
</dbReference>
<evidence type="ECO:0000259" key="6">
    <source>
        <dbReference type="Pfam" id="PF17678"/>
    </source>
</evidence>
<dbReference type="InterPro" id="IPR012939">
    <property type="entry name" value="Glyco_hydro_92"/>
</dbReference>
<dbReference type="InterPro" id="IPR050883">
    <property type="entry name" value="PNGase"/>
</dbReference>
<dbReference type="NCBIfam" id="TIGR01180">
    <property type="entry name" value="aman2_put"/>
    <property type="match status" value="1"/>
</dbReference>
<dbReference type="PANTHER" id="PTHR12143">
    <property type="entry name" value="PEPTIDE N-GLYCANASE PNGASE -RELATED"/>
    <property type="match status" value="1"/>
</dbReference>
<evidence type="ECO:0000256" key="3">
    <source>
        <dbReference type="ARBA" id="ARBA00022837"/>
    </source>
</evidence>
<proteinExistence type="predicted"/>
<gene>
    <name evidence="7" type="ORF">PEDI_37870</name>
</gene>
<evidence type="ECO:0000259" key="5">
    <source>
        <dbReference type="Pfam" id="PF07971"/>
    </source>
</evidence>
<dbReference type="GO" id="GO:0006516">
    <property type="term" value="P:glycoprotein catabolic process"/>
    <property type="evidence" value="ECO:0007669"/>
    <property type="project" value="TreeGrafter"/>
</dbReference>
<dbReference type="GO" id="GO:0005975">
    <property type="term" value="P:carbohydrate metabolic process"/>
    <property type="evidence" value="ECO:0007669"/>
    <property type="project" value="InterPro"/>
</dbReference>
<dbReference type="PROSITE" id="PS51257">
    <property type="entry name" value="PROKAR_LIPOPROTEIN"/>
    <property type="match status" value="1"/>
</dbReference>
<evidence type="ECO:0000313" key="8">
    <source>
        <dbReference type="Proteomes" id="UP001310022"/>
    </source>
</evidence>
<dbReference type="Gene3D" id="1.20.1610.10">
    <property type="entry name" value="alpha-1,2-mannosidases domains"/>
    <property type="match status" value="1"/>
</dbReference>
<keyword evidence="4" id="KW-0732">Signal</keyword>
<evidence type="ECO:0000256" key="1">
    <source>
        <dbReference type="ARBA" id="ARBA00001913"/>
    </source>
</evidence>